<protein>
    <submittedName>
        <fullName evidence="2">(rape) hypothetical protein</fullName>
    </submittedName>
</protein>
<name>A0A816JRA9_BRANA</name>
<dbReference type="Proteomes" id="UP001295469">
    <property type="component" value="Chromosome C02"/>
</dbReference>
<gene>
    <name evidence="2" type="ORF">DARMORV10_C02P19830.1</name>
</gene>
<feature type="compositionally biased region" description="Polar residues" evidence="1">
    <location>
        <begin position="1"/>
        <end position="16"/>
    </location>
</feature>
<reference evidence="2" key="1">
    <citation type="submission" date="2021-01" db="EMBL/GenBank/DDBJ databases">
        <authorList>
            <consortium name="Genoscope - CEA"/>
            <person name="William W."/>
        </authorList>
    </citation>
    <scope>NUCLEOTIDE SEQUENCE</scope>
</reference>
<dbReference type="EMBL" id="HG994366">
    <property type="protein sequence ID" value="CAF1898882.1"/>
    <property type="molecule type" value="Genomic_DNA"/>
</dbReference>
<organism evidence="2">
    <name type="scientific">Brassica napus</name>
    <name type="common">Rape</name>
    <dbReference type="NCBI Taxonomy" id="3708"/>
    <lineage>
        <taxon>Eukaryota</taxon>
        <taxon>Viridiplantae</taxon>
        <taxon>Streptophyta</taxon>
        <taxon>Embryophyta</taxon>
        <taxon>Tracheophyta</taxon>
        <taxon>Spermatophyta</taxon>
        <taxon>Magnoliopsida</taxon>
        <taxon>eudicotyledons</taxon>
        <taxon>Gunneridae</taxon>
        <taxon>Pentapetalae</taxon>
        <taxon>rosids</taxon>
        <taxon>malvids</taxon>
        <taxon>Brassicales</taxon>
        <taxon>Brassicaceae</taxon>
        <taxon>Brassiceae</taxon>
        <taxon>Brassica</taxon>
    </lineage>
</organism>
<evidence type="ECO:0000313" key="2">
    <source>
        <dbReference type="EMBL" id="CAF1898882.1"/>
    </source>
</evidence>
<evidence type="ECO:0000256" key="1">
    <source>
        <dbReference type="SAM" id="MobiDB-lite"/>
    </source>
</evidence>
<sequence>METWGSDNQPEASYSSPGKGGCCKVCGGVVHLVKDCPE</sequence>
<proteinExistence type="predicted"/>
<feature type="region of interest" description="Disordered" evidence="1">
    <location>
        <begin position="1"/>
        <end position="21"/>
    </location>
</feature>
<accession>A0A816JRA9</accession>
<dbReference type="AlphaFoldDB" id="A0A816JRA9"/>